<evidence type="ECO:0000313" key="4">
    <source>
        <dbReference type="Proteomes" id="UP000019277"/>
    </source>
</evidence>
<dbReference type="PROSITE" id="PS51257">
    <property type="entry name" value="PROKAR_LIPOPROTEIN"/>
    <property type="match status" value="1"/>
</dbReference>
<feature type="signal peptide" evidence="2">
    <location>
        <begin position="1"/>
        <end position="24"/>
    </location>
</feature>
<dbReference type="STRING" id="909613.UO65_1590"/>
<evidence type="ECO:0000256" key="1">
    <source>
        <dbReference type="SAM" id="MobiDB-lite"/>
    </source>
</evidence>
<protein>
    <recommendedName>
        <fullName evidence="5">Lipoprotein</fullName>
    </recommendedName>
</protein>
<evidence type="ECO:0000256" key="2">
    <source>
        <dbReference type="SAM" id="SignalP"/>
    </source>
</evidence>
<dbReference type="Proteomes" id="UP000019277">
    <property type="component" value="Unassembled WGS sequence"/>
</dbReference>
<dbReference type="AlphaFoldDB" id="W7J2E1"/>
<dbReference type="RefSeq" id="WP_035280061.1">
    <property type="nucleotide sequence ID" value="NZ_AYXG01000056.1"/>
</dbReference>
<sequence>MKRLHTLKTIVGAGVLLAALSACGSGTSPAEPAPAPPPATATQAPDAEPDRQPARTPPEGGVQVATAQVDTTGLQENYPVMVWTLDNGSTLGVVAQEGGCGKASAEITEQSESKVAITLVETTPAEAQMCTMDLRYPKLTVELAQPLGERPVVLKNEQRKG</sequence>
<feature type="region of interest" description="Disordered" evidence="1">
    <location>
        <begin position="25"/>
        <end position="63"/>
    </location>
</feature>
<organism evidence="3 4">
    <name type="scientific">Actinokineospora spheciospongiae</name>
    <dbReference type="NCBI Taxonomy" id="909613"/>
    <lineage>
        <taxon>Bacteria</taxon>
        <taxon>Bacillati</taxon>
        <taxon>Actinomycetota</taxon>
        <taxon>Actinomycetes</taxon>
        <taxon>Pseudonocardiales</taxon>
        <taxon>Pseudonocardiaceae</taxon>
        <taxon>Actinokineospora</taxon>
    </lineage>
</organism>
<proteinExistence type="predicted"/>
<keyword evidence="2" id="KW-0732">Signal</keyword>
<reference evidence="3 4" key="1">
    <citation type="journal article" date="2014" name="Genome Announc.">
        <title>Draft Genome Sequence of the Antitrypanosomally Active Sponge-Associated Bacterium Actinokineospora sp. Strain EG49.</title>
        <authorList>
            <person name="Harjes J."/>
            <person name="Ryu T."/>
            <person name="Abdelmohsen U.R."/>
            <person name="Moitinho-Silva L."/>
            <person name="Horn H."/>
            <person name="Ravasi T."/>
            <person name="Hentschel U."/>
        </authorList>
    </citation>
    <scope>NUCLEOTIDE SEQUENCE [LARGE SCALE GENOMIC DNA]</scope>
    <source>
        <strain evidence="3 4">EG49</strain>
    </source>
</reference>
<comment type="caution">
    <text evidence="3">The sequence shown here is derived from an EMBL/GenBank/DDBJ whole genome shotgun (WGS) entry which is preliminary data.</text>
</comment>
<name>W7J2E1_9PSEU</name>
<gene>
    <name evidence="3" type="ORF">UO65_1590</name>
</gene>
<accession>W7J2E1</accession>
<evidence type="ECO:0008006" key="5">
    <source>
        <dbReference type="Google" id="ProtNLM"/>
    </source>
</evidence>
<evidence type="ECO:0000313" key="3">
    <source>
        <dbReference type="EMBL" id="EWC63096.1"/>
    </source>
</evidence>
<dbReference type="eggNOG" id="ENOG50340TH">
    <property type="taxonomic scope" value="Bacteria"/>
</dbReference>
<dbReference type="EMBL" id="AYXG01000056">
    <property type="protein sequence ID" value="EWC63096.1"/>
    <property type="molecule type" value="Genomic_DNA"/>
</dbReference>
<keyword evidence="4" id="KW-1185">Reference proteome</keyword>
<feature type="chain" id="PRO_5039602410" description="Lipoprotein" evidence="2">
    <location>
        <begin position="25"/>
        <end position="161"/>
    </location>
</feature>